<proteinExistence type="predicted"/>
<organism evidence="1 2">
    <name type="scientific">Danio rerio</name>
    <name type="common">Zebrafish</name>
    <name type="synonym">Brachydanio rerio</name>
    <dbReference type="NCBI Taxonomy" id="7955"/>
    <lineage>
        <taxon>Eukaryota</taxon>
        <taxon>Metazoa</taxon>
        <taxon>Chordata</taxon>
        <taxon>Craniata</taxon>
        <taxon>Vertebrata</taxon>
        <taxon>Euteleostomi</taxon>
        <taxon>Actinopterygii</taxon>
        <taxon>Neopterygii</taxon>
        <taxon>Teleostei</taxon>
        <taxon>Ostariophysi</taxon>
        <taxon>Cypriniformes</taxon>
        <taxon>Danionidae</taxon>
        <taxon>Danioninae</taxon>
        <taxon>Danio</taxon>
    </lineage>
</organism>
<dbReference type="RefSeq" id="XP_073794815.1">
    <property type="nucleotide sequence ID" value="XM_073938714.1"/>
</dbReference>
<gene>
    <name evidence="2" type="primary">ppp1r35</name>
    <name evidence="2" type="synonym">zgc:153512</name>
</gene>
<name>A0AC58IKQ3_DANRE</name>
<evidence type="ECO:0000313" key="2">
    <source>
        <dbReference type="RefSeq" id="XP_073794815.1"/>
    </source>
</evidence>
<accession>A0AC58IKQ3</accession>
<evidence type="ECO:0000313" key="1">
    <source>
        <dbReference type="Proteomes" id="UP000000437"/>
    </source>
</evidence>
<sequence>MEVCGEPLIRAAPEPLRDERIQTAELLCADLDLSVSLTPERPADRRRRQVRFNVDPVLITVNPEPRNNQPTARKPPNKDEHGVETDREQSRECDGQQTHEAELNTTLALRAELEEEAEQTFDAEKAVREKLQSSTLTKNHVNSKAAEGLNFPRSQQLYRALVSVSLSRDQLISQALQDRPALAPPTASQNNKFSSPPPEGPDILQFYSPDKMLRETPLLPGDHIPLPRPRPVPRPAHTTFHLHRLHKLWES</sequence>
<keyword evidence="1" id="KW-1185">Reference proteome</keyword>
<reference evidence="2" key="1">
    <citation type="submission" date="2025-08" db="UniProtKB">
        <authorList>
            <consortium name="RefSeq"/>
        </authorList>
    </citation>
    <scope>IDENTIFICATION</scope>
    <source>
        <strain evidence="2">Tuebingen</strain>
        <tissue evidence="2">Fibroblasts and whole tissue</tissue>
    </source>
</reference>
<protein>
    <submittedName>
        <fullName evidence="2">Protein phosphatase 1 regulatory subunit 35 isoform X1</fullName>
    </submittedName>
</protein>
<dbReference type="Proteomes" id="UP000000437">
    <property type="component" value="Chromosome 23"/>
</dbReference>